<reference evidence="3" key="2">
    <citation type="submission" date="2021-01" db="EMBL/GenBank/DDBJ databases">
        <authorList>
            <person name="Schikora-Tamarit M.A."/>
        </authorList>
    </citation>
    <scope>NUCLEOTIDE SEQUENCE</scope>
    <source>
        <strain evidence="3">CBS6341</strain>
    </source>
</reference>
<dbReference type="GO" id="GO:0005886">
    <property type="term" value="C:plasma membrane"/>
    <property type="evidence" value="ECO:0007669"/>
    <property type="project" value="InterPro"/>
</dbReference>
<feature type="transmembrane region" description="Helical" evidence="2">
    <location>
        <begin position="36"/>
        <end position="62"/>
    </location>
</feature>
<dbReference type="PANTHER" id="PTHR36424">
    <property type="entry name" value="PHEROMONE-REGULATED MEMBRANE PROTEIN 6"/>
    <property type="match status" value="1"/>
</dbReference>
<feature type="transmembrane region" description="Helical" evidence="2">
    <location>
        <begin position="82"/>
        <end position="100"/>
    </location>
</feature>
<sequence length="482" mass="56207">MGLFGSNWERDVDNNLFDLIDITQFKNYKFKTLVNYLILWGLVLLHLLLYSVDIYTCIKLLAYNEWSNSYIKPYLTFKISKWLFASCIIGSIILLIYEILKGLKIYKTNNISLIFTNSIAKNLISMQNFNKFCVLNKISPNSGFDKLAFFIYFQIYSFKKLLFFDSPRQIINAMTLFSILNVTNNFNGILTTIKEISINNHNEALILGSMLISLIIWSIFISQFLIALILLIPIYNRILNNLKYKSLRQYVCIKIDLNIKKLNQINQLKHLKKEQNQQINNPNANPKLPKFQSNDNQRVETFTSINSINNQRVETFTSVNSNPFENIINKPQPIHHKQSFQSLESIQSIPISNSLSKYIPKSNYNSNSLNSSTNSLNSLNSLQEKPMVYMDEEKGEIQVNEFSDNDDDDDYDDDQFLDDDMEKVNFERRRQVSQSLILRSHEMESEDYSRFNPLNLKSFIPNQDNNSINSGNGFNYKRKIPK</sequence>
<dbReference type="Pfam" id="PF16944">
    <property type="entry name" value="KCH"/>
    <property type="match status" value="1"/>
</dbReference>
<keyword evidence="2" id="KW-0812">Transmembrane</keyword>
<evidence type="ECO:0000256" key="2">
    <source>
        <dbReference type="SAM" id="Phobius"/>
    </source>
</evidence>
<comment type="caution">
    <text evidence="3">The sequence shown here is derived from an EMBL/GenBank/DDBJ whole genome shotgun (WGS) entry which is preliminary data.</text>
</comment>
<keyword evidence="4" id="KW-1185">Reference proteome</keyword>
<keyword evidence="2" id="KW-1133">Transmembrane helix</keyword>
<dbReference type="InterPro" id="IPR031606">
    <property type="entry name" value="Kch1/2"/>
</dbReference>
<evidence type="ECO:0000313" key="4">
    <source>
        <dbReference type="Proteomes" id="UP000769528"/>
    </source>
</evidence>
<dbReference type="PANTHER" id="PTHR36424:SF1">
    <property type="entry name" value="LOW AFFINITY K(+) TRANSPORTER 1-RELATED"/>
    <property type="match status" value="1"/>
</dbReference>
<name>A0A9P8PU99_9ASCO</name>
<proteinExistence type="predicted"/>
<feature type="region of interest" description="Disordered" evidence="1">
    <location>
        <begin position="459"/>
        <end position="482"/>
    </location>
</feature>
<dbReference type="AlphaFoldDB" id="A0A9P8PU99"/>
<feature type="transmembrane region" description="Helical" evidence="2">
    <location>
        <begin position="210"/>
        <end position="235"/>
    </location>
</feature>
<keyword evidence="2" id="KW-0472">Membrane</keyword>
<gene>
    <name evidence="3" type="ORF">WICMUC_001490</name>
</gene>
<protein>
    <recommendedName>
        <fullName evidence="5">Transmembrane protein</fullName>
    </recommendedName>
</protein>
<reference evidence="3" key="1">
    <citation type="journal article" date="2021" name="Open Biol.">
        <title>Shared evolutionary footprints suggest mitochondrial oxidative damage underlies multiple complex I losses in fungi.</title>
        <authorList>
            <person name="Schikora-Tamarit M.A."/>
            <person name="Marcet-Houben M."/>
            <person name="Nosek J."/>
            <person name="Gabaldon T."/>
        </authorList>
    </citation>
    <scope>NUCLEOTIDE SEQUENCE</scope>
    <source>
        <strain evidence="3">CBS6341</strain>
    </source>
</reference>
<dbReference type="GO" id="GO:0015079">
    <property type="term" value="F:potassium ion transmembrane transporter activity"/>
    <property type="evidence" value="ECO:0007669"/>
    <property type="project" value="InterPro"/>
</dbReference>
<dbReference type="EMBL" id="JAEUBF010000443">
    <property type="protein sequence ID" value="KAH3678473.1"/>
    <property type="molecule type" value="Genomic_DNA"/>
</dbReference>
<evidence type="ECO:0000256" key="1">
    <source>
        <dbReference type="SAM" id="MobiDB-lite"/>
    </source>
</evidence>
<evidence type="ECO:0000313" key="3">
    <source>
        <dbReference type="EMBL" id="KAH3678473.1"/>
    </source>
</evidence>
<feature type="compositionally biased region" description="Polar residues" evidence="1">
    <location>
        <begin position="460"/>
        <end position="473"/>
    </location>
</feature>
<dbReference type="OrthoDB" id="2128042at2759"/>
<dbReference type="Proteomes" id="UP000769528">
    <property type="component" value="Unassembled WGS sequence"/>
</dbReference>
<organism evidence="3 4">
    <name type="scientific">Wickerhamomyces mucosus</name>
    <dbReference type="NCBI Taxonomy" id="1378264"/>
    <lineage>
        <taxon>Eukaryota</taxon>
        <taxon>Fungi</taxon>
        <taxon>Dikarya</taxon>
        <taxon>Ascomycota</taxon>
        <taxon>Saccharomycotina</taxon>
        <taxon>Saccharomycetes</taxon>
        <taxon>Phaffomycetales</taxon>
        <taxon>Wickerhamomycetaceae</taxon>
        <taxon>Wickerhamomyces</taxon>
    </lineage>
</organism>
<accession>A0A9P8PU99</accession>
<evidence type="ECO:0008006" key="5">
    <source>
        <dbReference type="Google" id="ProtNLM"/>
    </source>
</evidence>